<organism evidence="1 2">
    <name type="scientific">Mesorhizobium huakuii</name>
    <dbReference type="NCBI Taxonomy" id="28104"/>
    <lineage>
        <taxon>Bacteria</taxon>
        <taxon>Pseudomonadati</taxon>
        <taxon>Pseudomonadota</taxon>
        <taxon>Alphaproteobacteria</taxon>
        <taxon>Hyphomicrobiales</taxon>
        <taxon>Phyllobacteriaceae</taxon>
        <taxon>Mesorhizobium</taxon>
    </lineage>
</organism>
<dbReference type="RefSeq" id="WP_322419160.1">
    <property type="nucleotide sequence ID" value="NZ_CP139858.1"/>
</dbReference>
<sequence length="108" mass="11985">MSTVAIHDGQFQIPIKRGGRYWLPHGFIFGRNGQSVLDAGQIQRPGILLAWHVNAFRTAISGGVSRSWAATFHRLCHFIISLLRTPDMLSVPTALGFTKIETAIRLCL</sequence>
<dbReference type="EMBL" id="CP139858">
    <property type="protein sequence ID" value="WQB99085.1"/>
    <property type="molecule type" value="Genomic_DNA"/>
</dbReference>
<dbReference type="Proteomes" id="UP001322481">
    <property type="component" value="Chromosome"/>
</dbReference>
<reference evidence="1 2" key="1">
    <citation type="submission" date="2023-11" db="EMBL/GenBank/DDBJ databases">
        <authorList>
            <person name="Panchal A.K."/>
            <person name="Meaney J.S."/>
            <person name="Karas B.J."/>
            <person name="diCenzo G.C."/>
        </authorList>
    </citation>
    <scope>NUCLEOTIDE SEQUENCE [LARGE SCALE GENOMIC DNA]</scope>
    <source>
        <strain evidence="1 2">NZP2235</strain>
    </source>
</reference>
<protein>
    <submittedName>
        <fullName evidence="1">Uncharacterized protein</fullName>
    </submittedName>
</protein>
<accession>A0ABZ0VRN4</accession>
<keyword evidence="2" id="KW-1185">Reference proteome</keyword>
<name>A0ABZ0VRN4_9HYPH</name>
<proteinExistence type="predicted"/>
<gene>
    <name evidence="1" type="ORF">U0R22_003255</name>
</gene>
<evidence type="ECO:0000313" key="2">
    <source>
        <dbReference type="Proteomes" id="UP001322481"/>
    </source>
</evidence>
<evidence type="ECO:0000313" key="1">
    <source>
        <dbReference type="EMBL" id="WQB99085.1"/>
    </source>
</evidence>